<sequence>MQTYFWVCLILFVAGVTHGMSGFGSVLLSIPLLAIFLDIKIVIPLANLAAVSMTVMVFIQLRHQFDWKKIYALIAGAIPGIAAGVFFLKRLDQGVIHWILGVILIGFSLYSLLLQPSGKKIRAGWAYPFGFLAGCLGGAFSTSGPPVIVYTSLQAWSKDQIKVTLQGFFFLSGLLIAVSHTLSGLVTFSVMRFYAAALPILILGTYLGSRFYGFIREEDYRKIVLLLLAGLGGLMIYKA</sequence>
<feature type="transmembrane region" description="Helical" evidence="8">
    <location>
        <begin position="125"/>
        <end position="148"/>
    </location>
</feature>
<gene>
    <name evidence="9" type="ORF">H8E23_11665</name>
</gene>
<protein>
    <recommendedName>
        <fullName evidence="8">Probable membrane transporter protein</fullName>
    </recommendedName>
</protein>
<dbReference type="EMBL" id="JACNJH010000165">
    <property type="protein sequence ID" value="MBC8362042.1"/>
    <property type="molecule type" value="Genomic_DNA"/>
</dbReference>
<evidence type="ECO:0000256" key="2">
    <source>
        <dbReference type="ARBA" id="ARBA00009142"/>
    </source>
</evidence>
<evidence type="ECO:0000313" key="10">
    <source>
        <dbReference type="Proteomes" id="UP000603434"/>
    </source>
</evidence>
<dbReference type="InterPro" id="IPR002781">
    <property type="entry name" value="TM_pro_TauE-like"/>
</dbReference>
<evidence type="ECO:0000256" key="3">
    <source>
        <dbReference type="ARBA" id="ARBA00022448"/>
    </source>
</evidence>
<dbReference type="Pfam" id="PF01925">
    <property type="entry name" value="TauE"/>
    <property type="match status" value="1"/>
</dbReference>
<name>A0A8J6NLI0_9BACT</name>
<feature type="transmembrane region" description="Helical" evidence="8">
    <location>
        <begin position="95"/>
        <end position="113"/>
    </location>
</feature>
<proteinExistence type="inferred from homology"/>
<evidence type="ECO:0000256" key="6">
    <source>
        <dbReference type="ARBA" id="ARBA00022989"/>
    </source>
</evidence>
<evidence type="ECO:0000256" key="1">
    <source>
        <dbReference type="ARBA" id="ARBA00004651"/>
    </source>
</evidence>
<comment type="similarity">
    <text evidence="2 8">Belongs to the 4-toluene sulfonate uptake permease (TSUP) (TC 2.A.102) family.</text>
</comment>
<organism evidence="9 10">
    <name type="scientific">Candidatus Desulfatibia profunda</name>
    <dbReference type="NCBI Taxonomy" id="2841695"/>
    <lineage>
        <taxon>Bacteria</taxon>
        <taxon>Pseudomonadati</taxon>
        <taxon>Thermodesulfobacteriota</taxon>
        <taxon>Desulfobacteria</taxon>
        <taxon>Desulfobacterales</taxon>
        <taxon>Desulfobacterales incertae sedis</taxon>
        <taxon>Candidatus Desulfatibia</taxon>
    </lineage>
</organism>
<dbReference type="InterPro" id="IPR052017">
    <property type="entry name" value="TSUP"/>
</dbReference>
<feature type="transmembrane region" description="Helical" evidence="8">
    <location>
        <begin position="35"/>
        <end position="58"/>
    </location>
</feature>
<feature type="transmembrane region" description="Helical" evidence="8">
    <location>
        <begin position="220"/>
        <end position="237"/>
    </location>
</feature>
<comment type="caution">
    <text evidence="9">The sequence shown here is derived from an EMBL/GenBank/DDBJ whole genome shotgun (WGS) entry which is preliminary data.</text>
</comment>
<comment type="subcellular location">
    <subcellularLocation>
        <location evidence="1 8">Cell membrane</location>
        <topology evidence="1 8">Multi-pass membrane protein</topology>
    </subcellularLocation>
</comment>
<reference evidence="9 10" key="1">
    <citation type="submission" date="2020-08" db="EMBL/GenBank/DDBJ databases">
        <title>Bridging the membrane lipid divide: bacteria of the FCB group superphylum have the potential to synthesize archaeal ether lipids.</title>
        <authorList>
            <person name="Villanueva L."/>
            <person name="Von Meijenfeldt F.A.B."/>
            <person name="Westbye A.B."/>
            <person name="Yadav S."/>
            <person name="Hopmans E.C."/>
            <person name="Dutilh B.E."/>
            <person name="Sinninghe Damste J.S."/>
        </authorList>
    </citation>
    <scope>NUCLEOTIDE SEQUENCE [LARGE SCALE GENOMIC DNA]</scope>
    <source>
        <strain evidence="9">NIOZ-UU30</strain>
    </source>
</reference>
<keyword evidence="5 8" id="KW-0812">Transmembrane</keyword>
<evidence type="ECO:0000256" key="4">
    <source>
        <dbReference type="ARBA" id="ARBA00022475"/>
    </source>
</evidence>
<keyword evidence="7 8" id="KW-0472">Membrane</keyword>
<dbReference type="PANTHER" id="PTHR30269:SF37">
    <property type="entry name" value="MEMBRANE TRANSPORTER PROTEIN"/>
    <property type="match status" value="1"/>
</dbReference>
<evidence type="ECO:0000256" key="5">
    <source>
        <dbReference type="ARBA" id="ARBA00022692"/>
    </source>
</evidence>
<evidence type="ECO:0000256" key="8">
    <source>
        <dbReference type="RuleBase" id="RU363041"/>
    </source>
</evidence>
<accession>A0A8J6NLI0</accession>
<keyword evidence="3" id="KW-0813">Transport</keyword>
<feature type="transmembrane region" description="Helical" evidence="8">
    <location>
        <begin position="193"/>
        <end position="214"/>
    </location>
</feature>
<keyword evidence="6 8" id="KW-1133">Transmembrane helix</keyword>
<evidence type="ECO:0000256" key="7">
    <source>
        <dbReference type="ARBA" id="ARBA00023136"/>
    </source>
</evidence>
<dbReference type="Proteomes" id="UP000603434">
    <property type="component" value="Unassembled WGS sequence"/>
</dbReference>
<dbReference type="PANTHER" id="PTHR30269">
    <property type="entry name" value="TRANSMEMBRANE PROTEIN YFCA"/>
    <property type="match status" value="1"/>
</dbReference>
<dbReference type="GO" id="GO:0005886">
    <property type="term" value="C:plasma membrane"/>
    <property type="evidence" value="ECO:0007669"/>
    <property type="project" value="UniProtKB-SubCell"/>
</dbReference>
<evidence type="ECO:0000313" key="9">
    <source>
        <dbReference type="EMBL" id="MBC8362042.1"/>
    </source>
</evidence>
<feature type="transmembrane region" description="Helical" evidence="8">
    <location>
        <begin position="70"/>
        <end position="89"/>
    </location>
</feature>
<dbReference type="AlphaFoldDB" id="A0A8J6NLI0"/>
<keyword evidence="4 8" id="KW-1003">Cell membrane</keyword>
<feature type="transmembrane region" description="Helical" evidence="8">
    <location>
        <begin position="168"/>
        <end position="186"/>
    </location>
</feature>